<organism evidence="2">
    <name type="scientific">Taylorella asinigenitalis 14/45</name>
    <dbReference type="NCBI Taxonomy" id="1091495"/>
    <lineage>
        <taxon>Bacteria</taxon>
        <taxon>Pseudomonadati</taxon>
        <taxon>Pseudomonadota</taxon>
        <taxon>Betaproteobacteria</taxon>
        <taxon>Burkholderiales</taxon>
        <taxon>Alcaligenaceae</taxon>
        <taxon>Taylorella</taxon>
    </lineage>
</organism>
<dbReference type="Gene3D" id="3.40.50.300">
    <property type="entry name" value="P-loop containing nucleotide triphosphate hydrolases"/>
    <property type="match status" value="1"/>
</dbReference>
<dbReference type="CDD" id="cd00882">
    <property type="entry name" value="Ras_like_GTPase"/>
    <property type="match status" value="1"/>
</dbReference>
<accession>I7J1T6</accession>
<proteinExistence type="predicted"/>
<dbReference type="GO" id="GO:0002098">
    <property type="term" value="P:tRNA wobble uridine modification"/>
    <property type="evidence" value="ECO:0007669"/>
    <property type="project" value="TreeGrafter"/>
</dbReference>
<dbReference type="BioCyc" id="TASI1091495:G13GE-934-MONOMER"/>
<gene>
    <name evidence="2" type="ORF">KUM_0939</name>
</gene>
<name>I7J1T6_9BURK</name>
<dbReference type="HOGENOM" id="CLU_047968_0_0_4"/>
<dbReference type="InterPro" id="IPR006073">
    <property type="entry name" value="GTP-bd"/>
</dbReference>
<protein>
    <recommendedName>
        <fullName evidence="1">G domain-containing protein</fullName>
    </recommendedName>
</protein>
<dbReference type="KEGG" id="tat:KUM_0939"/>
<dbReference type="Pfam" id="PF01926">
    <property type="entry name" value="MMR_HSR1"/>
    <property type="match status" value="1"/>
</dbReference>
<sequence>MSIKLKLAVVGHTNTGKTSLMRTLLEDKSFGEVDDMPGTSKGLEAAVIPLNGHELTLIDTPGFEDSEGLRDYLEQLQSYEDTRISNLELIRKFLNSPESTRRYAQEARVLKQLTESTAGLYVIDIRDHVMSKHRDELYIMSLCGRPLIAILNFMHSENNYLEQWKEALSENNIHLSIEFDTVAPAIDGVEMLYKKLSIVLSDYDEPLKQLAERINKQRKSRKKGALTLLAEMLIDVASYKVPSKTDEESVRENWEIVQNNVREREHKFNVDVLKHYRFTEEDYPRKMIPIEGERWGSDLFEPSALRDVGIHVGSGFAAGAMTGMALDVLTAGLSLGTAALFGGILGSVAGGAAKVGNRLKAKYLGYQELSVDDNVVRLMAVRGLLLIAALDRRGHASMTPIALPTEYKKMWINAMPEEISTARGHPEWSSIGGRSKTNEAKREVIKALSKELQTIEIL</sequence>
<evidence type="ECO:0000259" key="1">
    <source>
        <dbReference type="Pfam" id="PF01926"/>
    </source>
</evidence>
<dbReference type="GO" id="GO:0030488">
    <property type="term" value="P:tRNA methylation"/>
    <property type="evidence" value="ECO:0007669"/>
    <property type="project" value="TreeGrafter"/>
</dbReference>
<evidence type="ECO:0000313" key="2">
    <source>
        <dbReference type="EMBL" id="CCG19727.1"/>
    </source>
</evidence>
<dbReference type="InterPro" id="IPR021871">
    <property type="entry name" value="DUF3482"/>
</dbReference>
<dbReference type="RefSeq" id="WP_015551783.1">
    <property type="nucleotide sequence ID" value="NC_021033.1"/>
</dbReference>
<dbReference type="SUPFAM" id="SSF52540">
    <property type="entry name" value="P-loop containing nucleoside triphosphate hydrolases"/>
    <property type="match status" value="1"/>
</dbReference>
<reference evidence="2" key="1">
    <citation type="journal article" date="2012" name="Vet. Microbiol.">
        <title>Comparative genomic analyses of the Taylorellae.</title>
        <authorList>
            <person name="Hauser H."/>
            <person name="Richter D.C."/>
            <person name="van Tonder A."/>
            <person name="Clark L."/>
            <person name="Preston A."/>
        </authorList>
    </citation>
    <scope>NUCLEOTIDE SEQUENCE</scope>
    <source>
        <strain evidence="2">14/45</strain>
    </source>
</reference>
<dbReference type="EMBL" id="HE681424">
    <property type="protein sequence ID" value="CCG19727.1"/>
    <property type="molecule type" value="Genomic_DNA"/>
</dbReference>
<dbReference type="AlphaFoldDB" id="I7J1T6"/>
<dbReference type="PANTHER" id="PTHR42714:SF7">
    <property type="entry name" value="G DOMAIN-CONTAINING PROTEIN"/>
    <property type="match status" value="1"/>
</dbReference>
<dbReference type="InterPro" id="IPR027417">
    <property type="entry name" value="P-loop_NTPase"/>
</dbReference>
<dbReference type="PANTHER" id="PTHR42714">
    <property type="entry name" value="TRNA MODIFICATION GTPASE GTPBP3"/>
    <property type="match status" value="1"/>
</dbReference>
<dbReference type="GO" id="GO:0005829">
    <property type="term" value="C:cytosol"/>
    <property type="evidence" value="ECO:0007669"/>
    <property type="project" value="TreeGrafter"/>
</dbReference>
<feature type="domain" description="G" evidence="1">
    <location>
        <begin position="7"/>
        <end position="94"/>
    </location>
</feature>
<dbReference type="GO" id="GO:0005525">
    <property type="term" value="F:GTP binding"/>
    <property type="evidence" value="ECO:0007669"/>
    <property type="project" value="InterPro"/>
</dbReference>
<dbReference type="Pfam" id="PF11981">
    <property type="entry name" value="DUF3482"/>
    <property type="match status" value="1"/>
</dbReference>